<protein>
    <recommendedName>
        <fullName evidence="1">PGG domain-containing protein</fullName>
    </recommendedName>
</protein>
<reference evidence="2" key="1">
    <citation type="journal article" date="2013" name="Nature">
        <title>Draft genome of the wheat A-genome progenitor Triticum urartu.</title>
        <authorList>
            <person name="Ling H.Q."/>
            <person name="Zhao S."/>
            <person name="Liu D."/>
            <person name="Wang J."/>
            <person name="Sun H."/>
            <person name="Zhang C."/>
            <person name="Fan H."/>
            <person name="Li D."/>
            <person name="Dong L."/>
            <person name="Tao Y."/>
            <person name="Gao C."/>
            <person name="Wu H."/>
            <person name="Li Y."/>
            <person name="Cui Y."/>
            <person name="Guo X."/>
            <person name="Zheng S."/>
            <person name="Wang B."/>
            <person name="Yu K."/>
            <person name="Liang Q."/>
            <person name="Yang W."/>
            <person name="Lou X."/>
            <person name="Chen J."/>
            <person name="Feng M."/>
            <person name="Jian J."/>
            <person name="Zhang X."/>
            <person name="Luo G."/>
            <person name="Jiang Y."/>
            <person name="Liu J."/>
            <person name="Wang Z."/>
            <person name="Sha Y."/>
            <person name="Zhang B."/>
            <person name="Wu H."/>
            <person name="Tang D."/>
            <person name="Shen Q."/>
            <person name="Xue P."/>
            <person name="Zou S."/>
            <person name="Wang X."/>
            <person name="Liu X."/>
            <person name="Wang F."/>
            <person name="Yang Y."/>
            <person name="An X."/>
            <person name="Dong Z."/>
            <person name="Zhang K."/>
            <person name="Zhang X."/>
            <person name="Luo M.C."/>
            <person name="Dvorak J."/>
            <person name="Tong Y."/>
            <person name="Wang J."/>
            <person name="Yang H."/>
            <person name="Li Z."/>
            <person name="Wang D."/>
            <person name="Zhang A."/>
            <person name="Wang J."/>
        </authorList>
    </citation>
    <scope>NUCLEOTIDE SEQUENCE</scope>
</reference>
<proteinExistence type="predicted"/>
<feature type="domain" description="PGG" evidence="1">
    <location>
        <begin position="180"/>
        <end position="290"/>
    </location>
</feature>
<dbReference type="AlphaFoldDB" id="M7ZMJ3"/>
<dbReference type="InterPro" id="IPR026961">
    <property type="entry name" value="PGG_dom"/>
</dbReference>
<sequence>MAVEAPAHCKNVPSEYILRKYLLMLATLVATVTYGGGFSPPGGVWQASIDGHLAGDSIVLNTNNLRYLVFFYCNAFALASSVLVIVLFLLLSIDLIEKKEVVWIRIKPLRVLMVLDLLSFMGAYAAGSCRDMLSTVYTSVLMAAGVFIYLTVQVALAWASRTPEPSLPAEQDNITVKLEERLRKVLILLATFAVSITYVSGLNLPGGFWDNTEGGHRLGGAILIDGRHKARLTTFFICNTTAFMASLLIIMLLLGRKLHERTTVRSREMFGCVVAVLLSLVGAYAAGSCREAGTTVYVVLVVIAGLGEKLYKVYQRVTNRGDWEGNRQELGLGRKKGMGTEKQWPVATACRGRRGGPDRSGHVHAVVASGHGLARVVASPRFSGGPG</sequence>
<dbReference type="PANTHER" id="PTHR24177">
    <property type="entry name" value="CASKIN"/>
    <property type="match status" value="1"/>
</dbReference>
<dbReference type="PANTHER" id="PTHR24177:SF432">
    <property type="entry name" value="OS06G0286146 PROTEIN"/>
    <property type="match status" value="1"/>
</dbReference>
<dbReference type="Pfam" id="PF13962">
    <property type="entry name" value="PGG"/>
    <property type="match status" value="2"/>
</dbReference>
<evidence type="ECO:0000259" key="1">
    <source>
        <dbReference type="Pfam" id="PF13962"/>
    </source>
</evidence>
<name>M7ZMJ3_TRIUA</name>
<dbReference type="GO" id="GO:0016020">
    <property type="term" value="C:membrane"/>
    <property type="evidence" value="ECO:0007669"/>
    <property type="project" value="TreeGrafter"/>
</dbReference>
<dbReference type="STRING" id="4572.M7ZMJ3"/>
<gene>
    <name evidence="2" type="ORF">TRIUR3_03619</name>
</gene>
<accession>M7ZMJ3</accession>
<dbReference type="eggNOG" id="ENOG502SDFW">
    <property type="taxonomic scope" value="Eukaryota"/>
</dbReference>
<feature type="domain" description="PGG" evidence="1">
    <location>
        <begin position="19"/>
        <end position="130"/>
    </location>
</feature>
<evidence type="ECO:0000313" key="2">
    <source>
        <dbReference type="EMBL" id="EMS49304.1"/>
    </source>
</evidence>
<organism evidence="2">
    <name type="scientific">Triticum urartu</name>
    <name type="common">Red wild einkorn</name>
    <name type="synonym">Crithodium urartu</name>
    <dbReference type="NCBI Taxonomy" id="4572"/>
    <lineage>
        <taxon>Eukaryota</taxon>
        <taxon>Viridiplantae</taxon>
        <taxon>Streptophyta</taxon>
        <taxon>Embryophyta</taxon>
        <taxon>Tracheophyta</taxon>
        <taxon>Spermatophyta</taxon>
        <taxon>Magnoliopsida</taxon>
        <taxon>Liliopsida</taxon>
        <taxon>Poales</taxon>
        <taxon>Poaceae</taxon>
        <taxon>BOP clade</taxon>
        <taxon>Pooideae</taxon>
        <taxon>Triticodae</taxon>
        <taxon>Triticeae</taxon>
        <taxon>Triticinae</taxon>
        <taxon>Triticum</taxon>
    </lineage>
</organism>
<dbReference type="EMBL" id="KD244546">
    <property type="protein sequence ID" value="EMS49304.1"/>
    <property type="molecule type" value="Genomic_DNA"/>
</dbReference>
<dbReference type="OMA" id="ENWNGHE"/>